<feature type="compositionally biased region" description="Polar residues" evidence="1">
    <location>
        <begin position="1"/>
        <end position="19"/>
    </location>
</feature>
<reference evidence="2" key="2">
    <citation type="journal article" date="2015" name="Data Brief">
        <title>Shoot transcriptome of the giant reed, Arundo donax.</title>
        <authorList>
            <person name="Barrero R.A."/>
            <person name="Guerrero F.D."/>
            <person name="Moolhuijzen P."/>
            <person name="Goolsby J.A."/>
            <person name="Tidwell J."/>
            <person name="Bellgard S.E."/>
            <person name="Bellgard M.I."/>
        </authorList>
    </citation>
    <scope>NUCLEOTIDE SEQUENCE</scope>
    <source>
        <tissue evidence="2">Shoot tissue taken approximately 20 cm above the soil surface</tissue>
    </source>
</reference>
<protein>
    <submittedName>
        <fullName evidence="2">Uncharacterized protein</fullName>
    </submittedName>
</protein>
<reference evidence="2" key="1">
    <citation type="submission" date="2014-09" db="EMBL/GenBank/DDBJ databases">
        <authorList>
            <person name="Magalhaes I.L.F."/>
            <person name="Oliveira U."/>
            <person name="Santos F.R."/>
            <person name="Vidigal T.H.D.A."/>
            <person name="Brescovit A.D."/>
            <person name="Santos A.J."/>
        </authorList>
    </citation>
    <scope>NUCLEOTIDE SEQUENCE</scope>
    <source>
        <tissue evidence="2">Shoot tissue taken approximately 20 cm above the soil surface</tissue>
    </source>
</reference>
<dbReference type="EMBL" id="GBRH01226842">
    <property type="protein sequence ID" value="JAD71053.1"/>
    <property type="molecule type" value="Transcribed_RNA"/>
</dbReference>
<name>A0A0A9C9B9_ARUDO</name>
<dbReference type="AlphaFoldDB" id="A0A0A9C9B9"/>
<organism evidence="2">
    <name type="scientific">Arundo donax</name>
    <name type="common">Giant reed</name>
    <name type="synonym">Donax arundinaceus</name>
    <dbReference type="NCBI Taxonomy" id="35708"/>
    <lineage>
        <taxon>Eukaryota</taxon>
        <taxon>Viridiplantae</taxon>
        <taxon>Streptophyta</taxon>
        <taxon>Embryophyta</taxon>
        <taxon>Tracheophyta</taxon>
        <taxon>Spermatophyta</taxon>
        <taxon>Magnoliopsida</taxon>
        <taxon>Liliopsida</taxon>
        <taxon>Poales</taxon>
        <taxon>Poaceae</taxon>
        <taxon>PACMAD clade</taxon>
        <taxon>Arundinoideae</taxon>
        <taxon>Arundineae</taxon>
        <taxon>Arundo</taxon>
    </lineage>
</organism>
<proteinExistence type="predicted"/>
<sequence>MSTPNSINSSELPSNWPTTHTRRARPNTMPNPHRSDHQEAQTYSSRAGRARN</sequence>
<accession>A0A0A9C9B9</accession>
<evidence type="ECO:0000313" key="2">
    <source>
        <dbReference type="EMBL" id="JAD71053.1"/>
    </source>
</evidence>
<feature type="region of interest" description="Disordered" evidence="1">
    <location>
        <begin position="1"/>
        <end position="52"/>
    </location>
</feature>
<evidence type="ECO:0000256" key="1">
    <source>
        <dbReference type="SAM" id="MobiDB-lite"/>
    </source>
</evidence>